<accession>A0A4Q1BKJ6</accession>
<dbReference type="OrthoDB" id="5946976at2759"/>
<sequence>MTQLPSLQNILTKELLDEFKATFKQLAVAGCSVVVVQENEGKMDKKAVAHGNADGNHWNEVDPHTWFPFGTDGLIISLAVLRALSEKGLTEKIKLAQVFDMQLGDLGNKTVEEVLSHQTGLPSVDPSLLNVDIPLLDSLSQIPLSKPKWHHSQLNILLAIRILEQLTGTTWNDYVQKTIFDPLDVKAVYTRPHLKYAMGVWSQVIPGSDKGRRNAEMYPLEATKEKGIWLNSVYMTRLLTALPLMPEYHKASQPLIKAISEREVLSFEDPHLPVTWGMGMQQSTHRQHRIWESRTVTFGCTTVIGRFPNLGIGWAVLTNSPEGVYAASLVKFRLLEKFTNLAPWAWKPAISLAKKKDLVYTAFLSHIIKPSHSTSDKSDQILVNELDSMNVSSSPTDLTTIVSNQQPSQVKSSLTTQDKSVSNLDVTVEGISEINLSNSPNNENDQISTFNLNEDLIPKPKEDVENSISQQEEDVENPLLRQKTDGEENNGIIGTWLSPGLKPLIISSNQIISYKPQYNIIPPWYHSPMVYVPFDNAKDEYRGWIKVGERHGKPFRLRVKDGKMNVRGFVDGDRDRELVFTKVI</sequence>
<dbReference type="Proteomes" id="UP000289152">
    <property type="component" value="Unassembled WGS sequence"/>
</dbReference>
<reference evidence="3 4" key="1">
    <citation type="submission" date="2016-06" db="EMBL/GenBank/DDBJ databases">
        <title>Evolution of pathogenesis and genome organization in the Tremellales.</title>
        <authorList>
            <person name="Cuomo C."/>
            <person name="Litvintseva A."/>
            <person name="Heitman J."/>
            <person name="Chen Y."/>
            <person name="Sun S."/>
            <person name="Springer D."/>
            <person name="Dromer F."/>
            <person name="Young S."/>
            <person name="Zeng Q."/>
            <person name="Chapman S."/>
            <person name="Gujja S."/>
            <person name="Saif S."/>
            <person name="Birren B."/>
        </authorList>
    </citation>
    <scope>NUCLEOTIDE SEQUENCE [LARGE SCALE GENOMIC DNA]</scope>
    <source>
        <strain evidence="3 4">ATCC 28783</strain>
    </source>
</reference>
<dbReference type="Gene3D" id="3.40.710.10">
    <property type="entry name" value="DD-peptidase/beta-lactamase superfamily"/>
    <property type="match status" value="1"/>
</dbReference>
<dbReference type="InParanoid" id="A0A4Q1BKJ6"/>
<protein>
    <recommendedName>
        <fullName evidence="2">Beta-lactamase-related domain-containing protein</fullName>
    </recommendedName>
</protein>
<proteinExistence type="inferred from homology"/>
<evidence type="ECO:0000313" key="4">
    <source>
        <dbReference type="Proteomes" id="UP000289152"/>
    </source>
</evidence>
<dbReference type="InterPro" id="IPR012338">
    <property type="entry name" value="Beta-lactam/transpept-like"/>
</dbReference>
<evidence type="ECO:0000259" key="2">
    <source>
        <dbReference type="Pfam" id="PF00144"/>
    </source>
</evidence>
<evidence type="ECO:0000256" key="1">
    <source>
        <dbReference type="ARBA" id="ARBA00038215"/>
    </source>
</evidence>
<name>A0A4Q1BKJ6_TREME</name>
<dbReference type="InterPro" id="IPR001466">
    <property type="entry name" value="Beta-lactam-related"/>
</dbReference>
<gene>
    <name evidence="3" type="ORF">M231_04427</name>
</gene>
<dbReference type="AlphaFoldDB" id="A0A4Q1BKJ6"/>
<comment type="similarity">
    <text evidence="1">Belongs to the peptidase S12 family.</text>
</comment>
<organism evidence="3 4">
    <name type="scientific">Tremella mesenterica</name>
    <name type="common">Jelly fungus</name>
    <dbReference type="NCBI Taxonomy" id="5217"/>
    <lineage>
        <taxon>Eukaryota</taxon>
        <taxon>Fungi</taxon>
        <taxon>Dikarya</taxon>
        <taxon>Basidiomycota</taxon>
        <taxon>Agaricomycotina</taxon>
        <taxon>Tremellomycetes</taxon>
        <taxon>Tremellales</taxon>
        <taxon>Tremellaceae</taxon>
        <taxon>Tremella</taxon>
    </lineage>
</organism>
<dbReference type="STRING" id="5217.A0A4Q1BKJ6"/>
<dbReference type="PANTHER" id="PTHR46825:SF9">
    <property type="entry name" value="BETA-LACTAMASE-RELATED DOMAIN-CONTAINING PROTEIN"/>
    <property type="match status" value="1"/>
</dbReference>
<dbReference type="PANTHER" id="PTHR46825">
    <property type="entry name" value="D-ALANYL-D-ALANINE-CARBOXYPEPTIDASE/ENDOPEPTIDASE AMPH"/>
    <property type="match status" value="1"/>
</dbReference>
<dbReference type="EMBL" id="SDIL01000050">
    <property type="protein sequence ID" value="RXK38255.1"/>
    <property type="molecule type" value="Genomic_DNA"/>
</dbReference>
<keyword evidence="4" id="KW-1185">Reference proteome</keyword>
<dbReference type="InterPro" id="IPR050491">
    <property type="entry name" value="AmpC-like"/>
</dbReference>
<dbReference type="SUPFAM" id="SSF56601">
    <property type="entry name" value="beta-lactamase/transpeptidase-like"/>
    <property type="match status" value="1"/>
</dbReference>
<feature type="domain" description="Beta-lactamase-related" evidence="2">
    <location>
        <begin position="25"/>
        <end position="325"/>
    </location>
</feature>
<evidence type="ECO:0000313" key="3">
    <source>
        <dbReference type="EMBL" id="RXK38255.1"/>
    </source>
</evidence>
<dbReference type="Pfam" id="PF00144">
    <property type="entry name" value="Beta-lactamase"/>
    <property type="match status" value="1"/>
</dbReference>
<comment type="caution">
    <text evidence="3">The sequence shown here is derived from an EMBL/GenBank/DDBJ whole genome shotgun (WGS) entry which is preliminary data.</text>
</comment>